<reference evidence="1" key="2">
    <citation type="submission" date="2020-11" db="EMBL/GenBank/DDBJ databases">
        <title>Whole genome sequencing of Colletotrichum sp.</title>
        <authorList>
            <person name="Li H."/>
        </authorList>
    </citation>
    <scope>NUCLEOTIDE SEQUENCE</scope>
    <source>
        <strain evidence="1">CkLH20</strain>
    </source>
</reference>
<dbReference type="EMBL" id="JAATWM020000009">
    <property type="protein sequence ID" value="KAF9878906.1"/>
    <property type="molecule type" value="Genomic_DNA"/>
</dbReference>
<dbReference type="RefSeq" id="XP_038748367.1">
    <property type="nucleotide sequence ID" value="XM_038886525.1"/>
</dbReference>
<proteinExistence type="predicted"/>
<sequence length="156" mass="16653">MAGLLPKLGDTLGVSSNVPPGYASTIIINTTILGTSYDDTVISAAEEHFHTFKDVDALAIFVTDAIRSPSHNLHHLNNYQYLSNTYTITIRHTTTAVTDVNSSVGSSFSRAITATSDTHLHPRSITLTGTFFHPPSARVDTIVGSHTDTNADAAAQ</sequence>
<protein>
    <submittedName>
        <fullName evidence="1">Uncharacterized protein</fullName>
    </submittedName>
</protein>
<dbReference type="AlphaFoldDB" id="A0A9P6IBR9"/>
<dbReference type="GeneID" id="62159599"/>
<name>A0A9P6IBR9_9PEZI</name>
<reference evidence="1" key="1">
    <citation type="submission" date="2020-03" db="EMBL/GenBank/DDBJ databases">
        <authorList>
            <person name="He L."/>
        </authorList>
    </citation>
    <scope>NUCLEOTIDE SEQUENCE</scope>
    <source>
        <strain evidence="1">CkLH20</strain>
    </source>
</reference>
<organism evidence="1 2">
    <name type="scientific">Colletotrichum karsti</name>
    <dbReference type="NCBI Taxonomy" id="1095194"/>
    <lineage>
        <taxon>Eukaryota</taxon>
        <taxon>Fungi</taxon>
        <taxon>Dikarya</taxon>
        <taxon>Ascomycota</taxon>
        <taxon>Pezizomycotina</taxon>
        <taxon>Sordariomycetes</taxon>
        <taxon>Hypocreomycetidae</taxon>
        <taxon>Glomerellales</taxon>
        <taxon>Glomerellaceae</taxon>
        <taxon>Colletotrichum</taxon>
        <taxon>Colletotrichum boninense species complex</taxon>
    </lineage>
</organism>
<keyword evidence="2" id="KW-1185">Reference proteome</keyword>
<gene>
    <name evidence="1" type="ORF">CkaCkLH20_03806</name>
</gene>
<dbReference type="Proteomes" id="UP000781932">
    <property type="component" value="Unassembled WGS sequence"/>
</dbReference>
<evidence type="ECO:0000313" key="1">
    <source>
        <dbReference type="EMBL" id="KAF9878906.1"/>
    </source>
</evidence>
<comment type="caution">
    <text evidence="1">The sequence shown here is derived from an EMBL/GenBank/DDBJ whole genome shotgun (WGS) entry which is preliminary data.</text>
</comment>
<evidence type="ECO:0000313" key="2">
    <source>
        <dbReference type="Proteomes" id="UP000781932"/>
    </source>
</evidence>
<accession>A0A9P6IBR9</accession>